<sequence>MLVICQISNISLPGVIDYSVLLNAFLFEASEEPRRTLGSNPFGILCANDTRGYEVDISDEDGVTSDESGKEEGANDGEKIDDPEGPNGATSVRILTRRFQQRPAMLRVEVYLDGCSSGSF</sequence>
<keyword evidence="3" id="KW-1185">Reference proteome</keyword>
<evidence type="ECO:0000313" key="2">
    <source>
        <dbReference type="EMBL" id="OHE93941.1"/>
    </source>
</evidence>
<organism evidence="2 3">
    <name type="scientific">Colletotrichum orchidophilum</name>
    <dbReference type="NCBI Taxonomy" id="1209926"/>
    <lineage>
        <taxon>Eukaryota</taxon>
        <taxon>Fungi</taxon>
        <taxon>Dikarya</taxon>
        <taxon>Ascomycota</taxon>
        <taxon>Pezizomycotina</taxon>
        <taxon>Sordariomycetes</taxon>
        <taxon>Hypocreomycetidae</taxon>
        <taxon>Glomerellales</taxon>
        <taxon>Glomerellaceae</taxon>
        <taxon>Colletotrichum</taxon>
    </lineage>
</organism>
<evidence type="ECO:0000313" key="3">
    <source>
        <dbReference type="Proteomes" id="UP000176998"/>
    </source>
</evidence>
<name>A0A1G4AXT6_9PEZI</name>
<reference evidence="2 3" key="1">
    <citation type="submission" date="2016-09" db="EMBL/GenBank/DDBJ databases">
        <authorList>
            <person name="Capua I."/>
            <person name="De Benedictis P."/>
            <person name="Joannis T."/>
            <person name="Lombin L.H."/>
            <person name="Cattoli G."/>
        </authorList>
    </citation>
    <scope>NUCLEOTIDE SEQUENCE [LARGE SCALE GENOMIC DNA]</scope>
    <source>
        <strain evidence="2 3">IMI 309357</strain>
    </source>
</reference>
<accession>A0A1G4AXT6</accession>
<proteinExistence type="predicted"/>
<dbReference type="EMBL" id="MJBS01000109">
    <property type="protein sequence ID" value="OHE93941.1"/>
    <property type="molecule type" value="Genomic_DNA"/>
</dbReference>
<evidence type="ECO:0000256" key="1">
    <source>
        <dbReference type="SAM" id="MobiDB-lite"/>
    </source>
</evidence>
<dbReference type="GeneID" id="34563865"/>
<dbReference type="RefSeq" id="XP_022471105.1">
    <property type="nucleotide sequence ID" value="XM_022622355.1"/>
</dbReference>
<feature type="compositionally biased region" description="Basic and acidic residues" evidence="1">
    <location>
        <begin position="67"/>
        <end position="82"/>
    </location>
</feature>
<comment type="caution">
    <text evidence="2">The sequence shown here is derived from an EMBL/GenBank/DDBJ whole genome shotgun (WGS) entry which is preliminary data.</text>
</comment>
<gene>
    <name evidence="2" type="ORF">CORC01_10728</name>
</gene>
<dbReference type="AlphaFoldDB" id="A0A1G4AXT6"/>
<dbReference type="Proteomes" id="UP000176998">
    <property type="component" value="Unassembled WGS sequence"/>
</dbReference>
<feature type="region of interest" description="Disordered" evidence="1">
    <location>
        <begin position="56"/>
        <end position="92"/>
    </location>
</feature>
<protein>
    <submittedName>
        <fullName evidence="2">Uncharacterized protein</fullName>
    </submittedName>
</protein>